<dbReference type="PANTHER" id="PTHR43433">
    <property type="entry name" value="HYDROLASE, ALPHA/BETA FOLD FAMILY PROTEIN"/>
    <property type="match status" value="1"/>
</dbReference>
<dbReference type="Proteomes" id="UP000283479">
    <property type="component" value="Unassembled WGS sequence"/>
</dbReference>
<sequence length="304" mass="32579">MPTTVRIHQQGRPRVVEADDGVTLAVREYGDPDASVTVVFVHGHCLHTHSWARLRSHLTREWGPSIRMVFYDHRGHGESDSAPAHTYTIDQLGRDLDTVIQAVAPDGPIVLVGHSMGGMATLAYTRQHPEVVGNRVVGVGLLSTAASGITRSGLGRFLRHPLVSALRFGAERMPRFAQRVASIALDNHTSVVTMYGFLRSLAGFDESESLAALGDIPSLVLGGTADLLTPFEHSVAIAANLHSAELVRLHDAGHSVILDQAAEVAHALVRLVTRAGLHHPIASTTDPVSEVAQLRADNLGYALA</sequence>
<dbReference type="InterPro" id="IPR022742">
    <property type="entry name" value="Hydrolase_4"/>
</dbReference>
<reference evidence="2 3" key="1">
    <citation type="submission" date="2018-11" db="EMBL/GenBank/DDBJ databases">
        <title>Rhodococcus spongicola sp. nov. and Rhodococcus xishaensis sp. nov. from marine sponges.</title>
        <authorList>
            <person name="Li L."/>
            <person name="Lin H.W."/>
        </authorList>
    </citation>
    <scope>NUCLEOTIDE SEQUENCE [LARGE SCALE GENOMIC DNA]</scope>
    <source>
        <strain evidence="2 3">LHW51113</strain>
    </source>
</reference>
<dbReference type="OrthoDB" id="5422338at2"/>
<evidence type="ECO:0000259" key="1">
    <source>
        <dbReference type="Pfam" id="PF12146"/>
    </source>
</evidence>
<evidence type="ECO:0000313" key="2">
    <source>
        <dbReference type="EMBL" id="RVW01863.1"/>
    </source>
</evidence>
<dbReference type="InterPro" id="IPR029058">
    <property type="entry name" value="AB_hydrolase_fold"/>
</dbReference>
<dbReference type="InterPro" id="IPR000073">
    <property type="entry name" value="AB_hydrolase_1"/>
</dbReference>
<dbReference type="PANTHER" id="PTHR43433:SF1">
    <property type="entry name" value="BLL5160 PROTEIN"/>
    <property type="match status" value="1"/>
</dbReference>
<dbReference type="InterPro" id="IPR050471">
    <property type="entry name" value="AB_hydrolase"/>
</dbReference>
<dbReference type="Pfam" id="PF12146">
    <property type="entry name" value="Hydrolase_4"/>
    <property type="match status" value="1"/>
</dbReference>
<dbReference type="GO" id="GO:0016787">
    <property type="term" value="F:hydrolase activity"/>
    <property type="evidence" value="ECO:0007669"/>
    <property type="project" value="UniProtKB-KW"/>
</dbReference>
<keyword evidence="3" id="KW-1185">Reference proteome</keyword>
<protein>
    <submittedName>
        <fullName evidence="2">Alpha/beta hydrolase</fullName>
    </submittedName>
</protein>
<accession>A0A3S3ZJ21</accession>
<gene>
    <name evidence="2" type="ORF">EGT50_10325</name>
</gene>
<dbReference type="EMBL" id="RKLO01000004">
    <property type="protein sequence ID" value="RVW01863.1"/>
    <property type="molecule type" value="Genomic_DNA"/>
</dbReference>
<name>A0A3S3ZJ21_9NOCA</name>
<feature type="domain" description="Serine aminopeptidase S33" evidence="1">
    <location>
        <begin position="36"/>
        <end position="260"/>
    </location>
</feature>
<evidence type="ECO:0000313" key="3">
    <source>
        <dbReference type="Proteomes" id="UP000283479"/>
    </source>
</evidence>
<dbReference type="RefSeq" id="WP_127954001.1">
    <property type="nucleotide sequence ID" value="NZ_RKLO01000004.1"/>
</dbReference>
<comment type="caution">
    <text evidence="2">The sequence shown here is derived from an EMBL/GenBank/DDBJ whole genome shotgun (WGS) entry which is preliminary data.</text>
</comment>
<dbReference type="Gene3D" id="3.40.50.1820">
    <property type="entry name" value="alpha/beta hydrolase"/>
    <property type="match status" value="1"/>
</dbReference>
<dbReference type="AlphaFoldDB" id="A0A3S3ZJ21"/>
<dbReference type="PRINTS" id="PR00111">
    <property type="entry name" value="ABHYDROLASE"/>
</dbReference>
<dbReference type="SUPFAM" id="SSF53474">
    <property type="entry name" value="alpha/beta-Hydrolases"/>
    <property type="match status" value="1"/>
</dbReference>
<proteinExistence type="predicted"/>
<keyword evidence="2" id="KW-0378">Hydrolase</keyword>
<organism evidence="2 3">
    <name type="scientific">Rhodococcus xishaensis</name>
    <dbReference type="NCBI Taxonomy" id="2487364"/>
    <lineage>
        <taxon>Bacteria</taxon>
        <taxon>Bacillati</taxon>
        <taxon>Actinomycetota</taxon>
        <taxon>Actinomycetes</taxon>
        <taxon>Mycobacteriales</taxon>
        <taxon>Nocardiaceae</taxon>
        <taxon>Rhodococcus</taxon>
    </lineage>
</organism>